<comment type="caution">
    <text evidence="2">The sequence shown here is derived from an EMBL/GenBank/DDBJ whole genome shotgun (WGS) entry which is preliminary data.</text>
</comment>
<name>A0A8H4RD09_9HELO</name>
<sequence length="223" mass="25474">MCPRRGGGGPMIEITTVLFFLTAFAVGFFYAELSDDSIRIPGLSSIIHVIDAIFSPFVPFFAALALALFFRIYFCPPFPNRRFRLIGCALWIFNFSVIPFTQLFILFLNIAKDRRHGSGTFGMWFQCSLLPVVVGLELIGLKWDRGFLDKIVRSIIQGELKKHMEKEDMIRRENAYNRMEQGIGAQDEDSFIDEKDEKDIAIVRQEEALMNSVEIDSDKPVES</sequence>
<keyword evidence="3" id="KW-1185">Reference proteome</keyword>
<feature type="transmembrane region" description="Helical" evidence="1">
    <location>
        <begin position="12"/>
        <end position="33"/>
    </location>
</feature>
<dbReference type="OrthoDB" id="3535030at2759"/>
<evidence type="ECO:0000313" key="3">
    <source>
        <dbReference type="Proteomes" id="UP000566819"/>
    </source>
</evidence>
<dbReference type="Proteomes" id="UP000566819">
    <property type="component" value="Unassembled WGS sequence"/>
</dbReference>
<dbReference type="EMBL" id="JAAMPI010001031">
    <property type="protein sequence ID" value="KAF4627076.1"/>
    <property type="molecule type" value="Genomic_DNA"/>
</dbReference>
<organism evidence="2 3">
    <name type="scientific">Cudoniella acicularis</name>
    <dbReference type="NCBI Taxonomy" id="354080"/>
    <lineage>
        <taxon>Eukaryota</taxon>
        <taxon>Fungi</taxon>
        <taxon>Dikarya</taxon>
        <taxon>Ascomycota</taxon>
        <taxon>Pezizomycotina</taxon>
        <taxon>Leotiomycetes</taxon>
        <taxon>Helotiales</taxon>
        <taxon>Tricladiaceae</taxon>
        <taxon>Cudoniella</taxon>
    </lineage>
</organism>
<feature type="transmembrane region" description="Helical" evidence="1">
    <location>
        <begin position="53"/>
        <end position="74"/>
    </location>
</feature>
<reference evidence="2 3" key="1">
    <citation type="submission" date="2020-03" db="EMBL/GenBank/DDBJ databases">
        <title>Draft Genome Sequence of Cudoniella acicularis.</title>
        <authorList>
            <person name="Buettner E."/>
            <person name="Kellner H."/>
        </authorList>
    </citation>
    <scope>NUCLEOTIDE SEQUENCE [LARGE SCALE GENOMIC DNA]</scope>
    <source>
        <strain evidence="2 3">DSM 108380</strain>
    </source>
</reference>
<feature type="transmembrane region" description="Helical" evidence="1">
    <location>
        <begin position="123"/>
        <end position="141"/>
    </location>
</feature>
<dbReference type="AlphaFoldDB" id="A0A8H4RD09"/>
<keyword evidence="1" id="KW-1133">Transmembrane helix</keyword>
<proteinExistence type="predicted"/>
<feature type="transmembrane region" description="Helical" evidence="1">
    <location>
        <begin position="86"/>
        <end position="111"/>
    </location>
</feature>
<keyword evidence="1" id="KW-0812">Transmembrane</keyword>
<accession>A0A8H4RD09</accession>
<evidence type="ECO:0000313" key="2">
    <source>
        <dbReference type="EMBL" id="KAF4627076.1"/>
    </source>
</evidence>
<protein>
    <submittedName>
        <fullName evidence="2">Uncharacterized protein</fullName>
    </submittedName>
</protein>
<gene>
    <name evidence="2" type="ORF">G7Y89_g11075</name>
</gene>
<evidence type="ECO:0000256" key="1">
    <source>
        <dbReference type="SAM" id="Phobius"/>
    </source>
</evidence>
<keyword evidence="1" id="KW-0472">Membrane</keyword>